<evidence type="ECO:0000313" key="3">
    <source>
        <dbReference type="Proteomes" id="UP000253104"/>
    </source>
</evidence>
<feature type="chain" id="PRO_5016343356" description="Lipoprotein" evidence="1">
    <location>
        <begin position="19"/>
        <end position="159"/>
    </location>
</feature>
<dbReference type="AlphaFoldDB" id="A0A2Z5N3C5"/>
<dbReference type="EMBL" id="CP024903">
    <property type="protein sequence ID" value="AXF24035.1"/>
    <property type="molecule type" value="Genomic_DNA"/>
</dbReference>
<protein>
    <recommendedName>
        <fullName evidence="4">Lipoprotein</fullName>
    </recommendedName>
</protein>
<accession>A0A2Z5N3C5</accession>
<feature type="signal peptide" evidence="1">
    <location>
        <begin position="1"/>
        <end position="18"/>
    </location>
</feature>
<dbReference type="PROSITE" id="PS51257">
    <property type="entry name" value="PROKAR_LIPOPROTEIN"/>
    <property type="match status" value="1"/>
</dbReference>
<proteinExistence type="predicted"/>
<keyword evidence="1" id="KW-0732">Signal</keyword>
<reference evidence="2 3" key="1">
    <citation type="journal article" date="2018" name="ISME J.">
        <title>Involvement of Burkholderiaceae and sulfurous volatiles in disease-suppressive soils.</title>
        <authorList>
            <person name="Carrion V.J."/>
            <person name="Cordovez V."/>
            <person name="Tyc O."/>
            <person name="Etalo D.W."/>
            <person name="de Bruijn I."/>
            <person name="de Jager V.C."/>
            <person name="Medema M.H."/>
            <person name="Eberl L."/>
            <person name="Raaijmakers J.M."/>
        </authorList>
    </citation>
    <scope>NUCLEOTIDE SEQUENCE [LARGE SCALE GENOMIC DNA]</scope>
    <source>
        <strain evidence="3">mHSR5</strain>
    </source>
</reference>
<dbReference type="RefSeq" id="WP_114180428.1">
    <property type="nucleotide sequence ID" value="NZ_CP024903.1"/>
</dbReference>
<gene>
    <name evidence="2" type="ORF">CUJ89_27210</name>
</gene>
<evidence type="ECO:0000256" key="1">
    <source>
        <dbReference type="SAM" id="SignalP"/>
    </source>
</evidence>
<evidence type="ECO:0008006" key="4">
    <source>
        <dbReference type="Google" id="ProtNLM"/>
    </source>
</evidence>
<organism evidence="2 3">
    <name type="scientific">Burkholderia pyrrocinia</name>
    <name type="common">Pseudomonas pyrrocinia</name>
    <dbReference type="NCBI Taxonomy" id="60550"/>
    <lineage>
        <taxon>Bacteria</taxon>
        <taxon>Pseudomonadati</taxon>
        <taxon>Pseudomonadota</taxon>
        <taxon>Betaproteobacteria</taxon>
        <taxon>Burkholderiales</taxon>
        <taxon>Burkholderiaceae</taxon>
        <taxon>Burkholderia</taxon>
        <taxon>Burkholderia cepacia complex</taxon>
    </lineage>
</organism>
<evidence type="ECO:0000313" key="2">
    <source>
        <dbReference type="EMBL" id="AXF24035.1"/>
    </source>
</evidence>
<name>A0A2Z5N3C5_BURPY</name>
<dbReference type="OrthoDB" id="9130166at2"/>
<dbReference type="Proteomes" id="UP000253104">
    <property type="component" value="Chromosome mHSR5_B"/>
</dbReference>
<sequence length="159" mass="17496">MKLGFSVVALLLTLSACVGEEQSSAFRTSETQLLATRRTASLQCATESECDRAWNLTRHYIEDHSSTRITRFDTDLIETAQPYLPGKLYLWASRVASSDGSSVIRLKVMCKGMYGSDGGPGWQYQACASKILAIERGFRSYENQLSVPGTSTPSGMPLR</sequence>